<proteinExistence type="predicted"/>
<name>A0A7D3UW59_9VIRU</name>
<feature type="region of interest" description="Disordered" evidence="1">
    <location>
        <begin position="166"/>
        <end position="222"/>
    </location>
</feature>
<feature type="region of interest" description="Disordered" evidence="1">
    <location>
        <begin position="24"/>
        <end position="138"/>
    </location>
</feature>
<dbReference type="EMBL" id="MT138334">
    <property type="protein sequence ID" value="QKE55004.1"/>
    <property type="molecule type" value="Genomic_DNA"/>
</dbReference>
<evidence type="ECO:0000256" key="1">
    <source>
        <dbReference type="SAM" id="MobiDB-lite"/>
    </source>
</evidence>
<feature type="compositionally biased region" description="Basic and acidic residues" evidence="1">
    <location>
        <begin position="85"/>
        <end position="99"/>
    </location>
</feature>
<sequence length="723" mass="81448">MSGGAGYKKMTEVWGRARTSFIRSQMAKGRTRTQAIENWNKTRKELKEQNINYPPTSLYDGNMSTMTDEEQADYRRRERLHKAQQQKEEFQNRERDERARRRGGNLDEQDPQLPGGSNNDTPRAQAPEEVETPSGQEVNFENADFQLITDAEQAELDELLGTHTIPNRANDLDEMGGRGQAQPPAELPAPGARRPAADSVSGDSPGENENMGKGGGGGGLAGAGNNQFFHGFAKSTIPRDPEDYTYVDTYRRPFQVHTQFPDPYDVQAKITTRPVPWIDEPTGSGLGYNGQFNIGEVTSSAIYIPYWVREASMKTHDWNKPADHVAYQVVEYGFDCPNMRLNILNNTKETPEDVAPAPPADARMWTFVDIHNDYGIPVPQDPAKVQHNQYFTLEDMLSENVADYSLPQLGTRYLALDTAVAATIGQSRHWYVSGDKSQYLTGDHNNLYDMKRHPGYKEFILSEASFGASYKPNSPIVRLPMPAMQSLDMGVRQSGTGAMDPENGVFSLSTWQNVNKQDYLESLGRPEPTLPIQTTNRGQTNYYILNQSALFNDQRDSEEASASWQAGIDQYSDKQVRPPGNAAIIGQGPLAKVRTMGRSDVSDDGKHFSKCLCDRPPLFLIGIYKELEYRTTPKFWRYYMYGQVNYWCKIKWFVQPNRTKVYLPIGLGGVYTTGSYDLVNSKETRKTMLEDKYKYRYTMKPLLNSTAYEKAATPRNSNGGPVL</sequence>
<feature type="compositionally biased region" description="Gly residues" evidence="1">
    <location>
        <begin position="212"/>
        <end position="222"/>
    </location>
</feature>
<reference evidence="2" key="1">
    <citation type="submission" date="2020-01" db="EMBL/GenBank/DDBJ databases">
        <title>Viral genomes from wild and zoo birds in China.</title>
        <authorList>
            <person name="Dai Z."/>
            <person name="Shan L.T."/>
            <person name="Yang X.S."/>
        </authorList>
    </citation>
    <scope>NUCLEOTIDE SEQUENCE</scope>
    <source>
        <strain evidence="2">Zftwig05par6</strain>
    </source>
</reference>
<protein>
    <recommendedName>
        <fullName evidence="3">Capsid protein</fullName>
    </recommendedName>
</protein>
<organism evidence="2">
    <name type="scientific">Parvoviridae sp</name>
    <dbReference type="NCBI Taxonomy" id="1940570"/>
    <lineage>
        <taxon>Viruses</taxon>
        <taxon>Monodnaviria</taxon>
        <taxon>Shotokuvirae</taxon>
        <taxon>Cossaviricota</taxon>
        <taxon>Quintoviricetes</taxon>
        <taxon>Piccovirales</taxon>
        <taxon>Parvoviridae</taxon>
    </lineage>
</organism>
<evidence type="ECO:0008006" key="3">
    <source>
        <dbReference type="Google" id="ProtNLM"/>
    </source>
</evidence>
<accession>A0A7D3UW59</accession>
<evidence type="ECO:0000313" key="2">
    <source>
        <dbReference type="EMBL" id="QKE55004.1"/>
    </source>
</evidence>